<dbReference type="AlphaFoldDB" id="A0A0L6CYM4"/>
<protein>
    <submittedName>
        <fullName evidence="1">YHS domain protein</fullName>
    </submittedName>
</protein>
<dbReference type="NCBIfam" id="NF041384">
    <property type="entry name" value="YHS_seleno_dom"/>
    <property type="match status" value="1"/>
</dbReference>
<evidence type="ECO:0000313" key="2">
    <source>
        <dbReference type="Proteomes" id="UP000037046"/>
    </source>
</evidence>
<dbReference type="EMBL" id="LGVV01000004">
    <property type="protein sequence ID" value="KNX42887.1"/>
    <property type="molecule type" value="Genomic_DNA"/>
</dbReference>
<reference evidence="2" key="1">
    <citation type="submission" date="2015-07" db="EMBL/GenBank/DDBJ databases">
        <title>Draft Genome Sequence of Roseovarius tolerans EL-164, a producer of N-Acylated Alanine Methyl Esters (NAMEs).</title>
        <authorList>
            <person name="Voget S."/>
            <person name="Bruns H."/>
            <person name="Wagner-Doebler I."/>
            <person name="Schulz S."/>
            <person name="Daniel R."/>
        </authorList>
    </citation>
    <scope>NUCLEOTIDE SEQUENCE [LARGE SCALE GENOMIC DNA]</scope>
    <source>
        <strain evidence="2">EL-164</strain>
    </source>
</reference>
<evidence type="ECO:0000313" key="1">
    <source>
        <dbReference type="EMBL" id="KNX42887.1"/>
    </source>
</evidence>
<name>A0A0L6CYM4_9RHOB</name>
<keyword evidence="2" id="KW-1185">Reference proteome</keyword>
<dbReference type="OrthoDB" id="344729at2"/>
<dbReference type="PATRIC" id="fig|74031.6.peg.549"/>
<sequence>MPNVTRRGLFIAAGAVGIVAIAAFASQRFLGGFEELAAAPVYAPKGVAIRGTDPVAYFTEGRAVPGTQAHSLDWNGATWHFANADNRDTFAAEPVRYAPQYGGFCAWAVAEKGELYSTQPDNWKIVDGKLYLNYNDDIQARWQDDIPGFIAQGDERWPKILQDGV</sequence>
<gene>
    <name evidence="1" type="ORF">ROTO_05340</name>
</gene>
<accession>A0A0L6CYM4</accession>
<comment type="caution">
    <text evidence="1">The sequence shown here is derived from an EMBL/GenBank/DDBJ whole genome shotgun (WGS) entry which is preliminary data.</text>
</comment>
<proteinExistence type="predicted"/>
<dbReference type="STRING" id="74031.SAMN04488077_11053"/>
<dbReference type="RefSeq" id="WP_050661473.1">
    <property type="nucleotide sequence ID" value="NZ_CP118494.1"/>
</dbReference>
<organism evidence="1 2">
    <name type="scientific">Roseovarius tolerans</name>
    <dbReference type="NCBI Taxonomy" id="74031"/>
    <lineage>
        <taxon>Bacteria</taxon>
        <taxon>Pseudomonadati</taxon>
        <taxon>Pseudomonadota</taxon>
        <taxon>Alphaproteobacteria</taxon>
        <taxon>Rhodobacterales</taxon>
        <taxon>Roseobacteraceae</taxon>
        <taxon>Roseovarius</taxon>
    </lineage>
</organism>
<dbReference type="InterPro" id="IPR006311">
    <property type="entry name" value="TAT_signal"/>
</dbReference>
<dbReference type="Proteomes" id="UP000037046">
    <property type="component" value="Unassembled WGS sequence"/>
</dbReference>
<dbReference type="PROSITE" id="PS51318">
    <property type="entry name" value="TAT"/>
    <property type="match status" value="1"/>
</dbReference>